<dbReference type="EMBL" id="JASPKY010000122">
    <property type="protein sequence ID" value="KAK9732066.1"/>
    <property type="molecule type" value="Genomic_DNA"/>
</dbReference>
<gene>
    <name evidence="2" type="ORF">QE152_g13112</name>
</gene>
<organism evidence="2 3">
    <name type="scientific">Popillia japonica</name>
    <name type="common">Japanese beetle</name>
    <dbReference type="NCBI Taxonomy" id="7064"/>
    <lineage>
        <taxon>Eukaryota</taxon>
        <taxon>Metazoa</taxon>
        <taxon>Ecdysozoa</taxon>
        <taxon>Arthropoda</taxon>
        <taxon>Hexapoda</taxon>
        <taxon>Insecta</taxon>
        <taxon>Pterygota</taxon>
        <taxon>Neoptera</taxon>
        <taxon>Endopterygota</taxon>
        <taxon>Coleoptera</taxon>
        <taxon>Polyphaga</taxon>
        <taxon>Scarabaeiformia</taxon>
        <taxon>Scarabaeidae</taxon>
        <taxon>Rutelinae</taxon>
        <taxon>Popillia</taxon>
    </lineage>
</organism>
<dbReference type="AlphaFoldDB" id="A0AAW1LAR4"/>
<reference evidence="2 3" key="1">
    <citation type="journal article" date="2024" name="BMC Genomics">
        <title>De novo assembly and annotation of Popillia japonica's genome with initial clues to its potential as an invasive pest.</title>
        <authorList>
            <person name="Cucini C."/>
            <person name="Boschi S."/>
            <person name="Funari R."/>
            <person name="Cardaioli E."/>
            <person name="Iannotti N."/>
            <person name="Marturano G."/>
            <person name="Paoli F."/>
            <person name="Bruttini M."/>
            <person name="Carapelli A."/>
            <person name="Frati F."/>
            <person name="Nardi F."/>
        </authorList>
    </citation>
    <scope>NUCLEOTIDE SEQUENCE [LARGE SCALE GENOMIC DNA]</scope>
    <source>
        <strain evidence="2">DMR45628</strain>
    </source>
</reference>
<comment type="caution">
    <text evidence="2">The sequence shown here is derived from an EMBL/GenBank/DDBJ whole genome shotgun (WGS) entry which is preliminary data.</text>
</comment>
<accession>A0AAW1LAR4</accession>
<keyword evidence="3" id="KW-1185">Reference proteome</keyword>
<feature type="domain" description="Transposable element P transposase-like RNase H" evidence="1">
    <location>
        <begin position="2"/>
        <end position="110"/>
    </location>
</feature>
<dbReference type="Pfam" id="PF21787">
    <property type="entry name" value="TNP-like_RNaseH_N"/>
    <property type="match status" value="1"/>
</dbReference>
<dbReference type="InterPro" id="IPR048365">
    <property type="entry name" value="TNP-like_RNaseH_N"/>
</dbReference>
<sequence>MKCCSIIFDEVFLMPGLKYNAALKYIEGFEEFGELSSNHIADHALVFMIRGMYNNWKMPFAYYFTESGMKTISLVRSIKEVVTAVQSCGLEVMALVCDQGANNSAAINYLKRETREKYVRNNEVQSNICLEINDKPIFHIYDVPHLLKGIRNNLLKGDLVCPFFTYMMYHTF</sequence>
<evidence type="ECO:0000313" key="3">
    <source>
        <dbReference type="Proteomes" id="UP001458880"/>
    </source>
</evidence>
<proteinExistence type="predicted"/>
<evidence type="ECO:0000313" key="2">
    <source>
        <dbReference type="EMBL" id="KAK9732066.1"/>
    </source>
</evidence>
<protein>
    <submittedName>
        <fullName evidence="2">Transposase protein</fullName>
    </submittedName>
</protein>
<dbReference type="Proteomes" id="UP001458880">
    <property type="component" value="Unassembled WGS sequence"/>
</dbReference>
<name>A0AAW1LAR4_POPJA</name>
<evidence type="ECO:0000259" key="1">
    <source>
        <dbReference type="Pfam" id="PF21787"/>
    </source>
</evidence>